<evidence type="ECO:0000313" key="2">
    <source>
        <dbReference type="WBParaSite" id="PEQ_0000587001-mRNA-1"/>
    </source>
</evidence>
<protein>
    <submittedName>
        <fullName evidence="2">Uncharacterized protein</fullName>
    </submittedName>
</protein>
<dbReference type="WBParaSite" id="PEQ_0000587001-mRNA-1">
    <property type="protein sequence ID" value="PEQ_0000587001-mRNA-1"/>
    <property type="gene ID" value="PEQ_0000587001"/>
</dbReference>
<sequence length="69" mass="7940">MNTIWPLSSAISELLSCSRCCIQEWDTTMMIYCVQLVLVCVLGYIDSLGERSACRFPKGFLLMWWELNA</sequence>
<reference evidence="2" key="1">
    <citation type="submission" date="2022-11" db="UniProtKB">
        <authorList>
            <consortium name="WormBaseParasite"/>
        </authorList>
    </citation>
    <scope>IDENTIFICATION</scope>
</reference>
<name>A0A914RHS1_PAREQ</name>
<keyword evidence="1" id="KW-1185">Reference proteome</keyword>
<evidence type="ECO:0000313" key="1">
    <source>
        <dbReference type="Proteomes" id="UP000887564"/>
    </source>
</evidence>
<accession>A0A914RHS1</accession>
<organism evidence="1 2">
    <name type="scientific">Parascaris equorum</name>
    <name type="common">Equine roundworm</name>
    <dbReference type="NCBI Taxonomy" id="6256"/>
    <lineage>
        <taxon>Eukaryota</taxon>
        <taxon>Metazoa</taxon>
        <taxon>Ecdysozoa</taxon>
        <taxon>Nematoda</taxon>
        <taxon>Chromadorea</taxon>
        <taxon>Rhabditida</taxon>
        <taxon>Spirurina</taxon>
        <taxon>Ascaridomorpha</taxon>
        <taxon>Ascaridoidea</taxon>
        <taxon>Ascarididae</taxon>
        <taxon>Parascaris</taxon>
    </lineage>
</organism>
<dbReference type="AlphaFoldDB" id="A0A914RHS1"/>
<proteinExistence type="predicted"/>
<dbReference type="Proteomes" id="UP000887564">
    <property type="component" value="Unplaced"/>
</dbReference>